<evidence type="ECO:0000313" key="1">
    <source>
        <dbReference type="EMBL" id="SHJ64098.1"/>
    </source>
</evidence>
<accession>A0A1M6KYS7</accession>
<protein>
    <recommendedName>
        <fullName evidence="3">Phosphopeptide-binding protein</fullName>
    </recommendedName>
</protein>
<dbReference type="Proteomes" id="UP000184432">
    <property type="component" value="Unassembled WGS sequence"/>
</dbReference>
<dbReference type="EMBL" id="FQYP01000013">
    <property type="protein sequence ID" value="SHJ64098.1"/>
    <property type="molecule type" value="Genomic_DNA"/>
</dbReference>
<proteinExistence type="predicted"/>
<name>A0A1M6KYS7_9FLAO</name>
<evidence type="ECO:0000313" key="2">
    <source>
        <dbReference type="Proteomes" id="UP000184432"/>
    </source>
</evidence>
<dbReference type="OrthoDB" id="647046at2"/>
<gene>
    <name evidence="1" type="ORF">SAMN04488508_11319</name>
</gene>
<reference evidence="2" key="1">
    <citation type="submission" date="2016-11" db="EMBL/GenBank/DDBJ databases">
        <authorList>
            <person name="Varghese N."/>
            <person name="Submissions S."/>
        </authorList>
    </citation>
    <scope>NUCLEOTIDE SEQUENCE [LARGE SCALE GENOMIC DNA]</scope>
    <source>
        <strain evidence="2">DSM 22623</strain>
    </source>
</reference>
<keyword evidence="2" id="KW-1185">Reference proteome</keyword>
<evidence type="ECO:0008006" key="3">
    <source>
        <dbReference type="Google" id="ProtNLM"/>
    </source>
</evidence>
<sequence length="273" mass="30137">MNKNANHLIITVCLAMFMIAGCKQEKKTTEEEAVDTATETTEKVEEPKITLEKLKGSPAYADASLVLDGEETIKGQAGEMDFAFKVENYELGAQTEGENAQKLANSGKGQHIHFILNNQPYSAHYEPTFKKEVPEGVHHLVAFLSRSFHESVKNENSVVVRKLEIGDNPEDAVGLDMKAPTLIYSRPKGEYKGKDTQAVLLDFFVLNTTLSEEGNKVKATINGNEFMITEWVPHVMKGLPMGEVTIQLELLDASGALLPGPFNKVTRTVTLKE</sequence>
<organism evidence="1 2">
    <name type="scientific">Aquimarina spongiae</name>
    <dbReference type="NCBI Taxonomy" id="570521"/>
    <lineage>
        <taxon>Bacteria</taxon>
        <taxon>Pseudomonadati</taxon>
        <taxon>Bacteroidota</taxon>
        <taxon>Flavobacteriia</taxon>
        <taxon>Flavobacteriales</taxon>
        <taxon>Flavobacteriaceae</taxon>
        <taxon>Aquimarina</taxon>
    </lineage>
</organism>
<dbReference type="PROSITE" id="PS51257">
    <property type="entry name" value="PROKAR_LIPOPROTEIN"/>
    <property type="match status" value="1"/>
</dbReference>
<dbReference type="AlphaFoldDB" id="A0A1M6KYS7"/>
<dbReference type="RefSeq" id="WP_073321458.1">
    <property type="nucleotide sequence ID" value="NZ_FQYP01000013.1"/>
</dbReference>
<dbReference type="STRING" id="570521.SAMN04488508_11319"/>